<dbReference type="PROSITE" id="PS51352">
    <property type="entry name" value="THIOREDOXIN_2"/>
    <property type="match status" value="1"/>
</dbReference>
<dbReference type="InterPro" id="IPR006311">
    <property type="entry name" value="TAT_signal"/>
</dbReference>
<dbReference type="Pfam" id="PF13462">
    <property type="entry name" value="Thioredoxin_4"/>
    <property type="match status" value="1"/>
</dbReference>
<comment type="similarity">
    <text evidence="1">Belongs to the thioredoxin family. DsbA subfamily.</text>
</comment>
<dbReference type="PANTHER" id="PTHR13887">
    <property type="entry name" value="GLUTATHIONE S-TRANSFERASE KAPPA"/>
    <property type="match status" value="1"/>
</dbReference>
<dbReference type="Gene3D" id="3.40.30.10">
    <property type="entry name" value="Glutaredoxin"/>
    <property type="match status" value="1"/>
</dbReference>
<dbReference type="EMBL" id="UOEC01000171">
    <property type="protein sequence ID" value="VAW00202.1"/>
    <property type="molecule type" value="Genomic_DNA"/>
</dbReference>
<sequence length="211" mass="23518">MKLNRRNMIKGSAVLAAGTFLPGIMPAFAATDADPAVLHIEPTLGDRFLGKADAPVTVIKYASATCPHCANFHKQAFVALKKDYIDTGEVRFVFREFPFDDLALAAFMLARCAPKEKYFPMIDVIYEQQKVWTRNPREELLKIAKLAGFTEEKFDKCLRNEEIARGINEIRDTGAKKFGVNSTPTFFINGKVLAGNAPIERFAELIKAVQS</sequence>
<feature type="domain" description="Thioredoxin" evidence="2">
    <location>
        <begin position="19"/>
        <end position="211"/>
    </location>
</feature>
<protein>
    <submittedName>
        <fullName evidence="3">Periplasmic thiol:disulfide interchange protein DsbA</fullName>
    </submittedName>
</protein>
<evidence type="ECO:0000313" key="3">
    <source>
        <dbReference type="EMBL" id="VAW00202.1"/>
    </source>
</evidence>
<accession>A0A3B0SBW2</accession>
<dbReference type="PROSITE" id="PS51318">
    <property type="entry name" value="TAT"/>
    <property type="match status" value="1"/>
</dbReference>
<dbReference type="SUPFAM" id="SSF52833">
    <property type="entry name" value="Thioredoxin-like"/>
    <property type="match status" value="1"/>
</dbReference>
<dbReference type="InterPro" id="IPR036249">
    <property type="entry name" value="Thioredoxin-like_sf"/>
</dbReference>
<dbReference type="InterPro" id="IPR013766">
    <property type="entry name" value="Thioredoxin_domain"/>
</dbReference>
<evidence type="ECO:0000259" key="2">
    <source>
        <dbReference type="PROSITE" id="PS51352"/>
    </source>
</evidence>
<name>A0A3B0SBW2_9ZZZZ</name>
<gene>
    <name evidence="3" type="ORF">MNBD_ALPHA08-2461</name>
</gene>
<dbReference type="AlphaFoldDB" id="A0A3B0SBW2"/>
<reference evidence="3" key="1">
    <citation type="submission" date="2018-06" db="EMBL/GenBank/DDBJ databases">
        <authorList>
            <person name="Zhirakovskaya E."/>
        </authorList>
    </citation>
    <scope>NUCLEOTIDE SEQUENCE</scope>
</reference>
<evidence type="ECO:0000256" key="1">
    <source>
        <dbReference type="ARBA" id="ARBA00005791"/>
    </source>
</evidence>
<dbReference type="InterPro" id="IPR012336">
    <property type="entry name" value="Thioredoxin-like_fold"/>
</dbReference>
<dbReference type="PANTHER" id="PTHR13887:SF56">
    <property type="entry name" value="THIOREDOXIN-LIKE REDUCTASE RV2466C"/>
    <property type="match status" value="1"/>
</dbReference>
<proteinExistence type="inferred from homology"/>
<organism evidence="3">
    <name type="scientific">hydrothermal vent metagenome</name>
    <dbReference type="NCBI Taxonomy" id="652676"/>
    <lineage>
        <taxon>unclassified sequences</taxon>
        <taxon>metagenomes</taxon>
        <taxon>ecological metagenomes</taxon>
    </lineage>
</organism>